<dbReference type="EMBL" id="GG666641">
    <property type="protein sequence ID" value="EEN46644.1"/>
    <property type="molecule type" value="Genomic_DNA"/>
</dbReference>
<keyword evidence="7" id="KW-0393">Immunoglobulin domain</keyword>
<comment type="subcellular location">
    <subcellularLocation>
        <location evidence="1">Membrane</location>
        <topology evidence="1">Single-pass type I membrane protein</topology>
    </subcellularLocation>
</comment>
<evidence type="ECO:0000256" key="8">
    <source>
        <dbReference type="SAM" id="Phobius"/>
    </source>
</evidence>
<feature type="domain" description="Ig-like" evidence="10">
    <location>
        <begin position="135"/>
        <end position="226"/>
    </location>
</feature>
<keyword evidence="3 8" id="KW-1133">Transmembrane helix</keyword>
<dbReference type="eggNOG" id="KOG4475">
    <property type="taxonomic scope" value="Eukaryota"/>
</dbReference>
<feature type="domain" description="Ig-like" evidence="10">
    <location>
        <begin position="658"/>
        <end position="761"/>
    </location>
</feature>
<evidence type="ECO:0000313" key="11">
    <source>
        <dbReference type="EMBL" id="EEN46644.1"/>
    </source>
</evidence>
<dbReference type="Pfam" id="PF08205">
    <property type="entry name" value="C2-set_2"/>
    <property type="match status" value="2"/>
</dbReference>
<evidence type="ECO:0000256" key="5">
    <source>
        <dbReference type="ARBA" id="ARBA00023157"/>
    </source>
</evidence>
<evidence type="ECO:0000256" key="7">
    <source>
        <dbReference type="ARBA" id="ARBA00023319"/>
    </source>
</evidence>
<name>C3ZLK7_BRAFL</name>
<dbReference type="InParanoid" id="C3ZLK7"/>
<evidence type="ECO:0000256" key="6">
    <source>
        <dbReference type="ARBA" id="ARBA00023180"/>
    </source>
</evidence>
<sequence>MERVGALRYSLVLLVLLPIVNAAFYRTRPQSTGVLVNQTVTLYCAFNGLGPSEVVNWYWYNPETDDKLYHISARGRVASEFSRHSIVGSSRRGEYNLRIRDVQPADEGNYRCSVFTVRDAGDARLTVVDALASPPSIAGNRKLYNVGEELRLKCRSEGGKPLARLKWYNGTKLLKPTEEVKRTEPTGDTVEIELHILFLTRWENGANITCLADQGVPGVSPSQATSVQLHVLCRPEVVSEPASVSAAGGDMVKLTCTIASDPLPDDVIWELSEHDGKKLEFRTGKAGRISVTKTIITANRVHSALVITSAESAHTGEYACTAANMFGKDRQQFSVYVTEGSSDVLLVAAVTIGVVLGIVFAVLIVLCLRARKMPVCCFYALASPPSIAGNRKLYNVGEELRLKCRSEGGKPLARLKWYNGTKLLKPTEEVKRTEPTGDTVEIELHILFLTRWENGANITCLADQGVPGVSPSQATSVQLHVLYPPAVIVPERSVVALEGRNVSLSCLSEGNPPADVTWRRDGAAIPQDVIIRNSSLLIPRVSQADGGSYLCEADNGIGPTGTGQITMEVIFPPKIKPTFDQEISVLYGQDVFTVECSAEGNPKPGVSWRRRDTYQPYDNPLTLSPLNYQTEGVYVCVAKSNGFPEITRETYINVIGRPEVVSEPASVSAAGGDMVKLTCTIASDPLPDDVIWELSEHDGKKLEFRTGKAGRISVTKTIITANRVHSALVITSAESAHTGEYACTAANMFGKDRQQFSVYVTEGSSDVLLVAAVTIGVVLGIVFAVLIVLCLRARKMPVCCFSDRGTRSCALSPCCSRSNDGFTTKPPLETSLKITQDLTATLELQKLNGISKQRSTISLDTVGLSSQFQEAKKFEYGSLNTHRRGYTEDTKYQRHCPYYIGELTLRQESKAYTRLVN</sequence>
<dbReference type="GO" id="GO:0016020">
    <property type="term" value="C:membrane"/>
    <property type="evidence" value="ECO:0007669"/>
    <property type="project" value="UniProtKB-SubCell"/>
</dbReference>
<dbReference type="SMART" id="SM00406">
    <property type="entry name" value="IGv"/>
    <property type="match status" value="1"/>
</dbReference>
<reference evidence="11" key="1">
    <citation type="journal article" date="2008" name="Nature">
        <title>The amphioxus genome and the evolution of the chordate karyotype.</title>
        <authorList>
            <consortium name="US DOE Joint Genome Institute (JGI-PGF)"/>
            <person name="Putnam N.H."/>
            <person name="Butts T."/>
            <person name="Ferrier D.E.K."/>
            <person name="Furlong R.F."/>
            <person name="Hellsten U."/>
            <person name="Kawashima T."/>
            <person name="Robinson-Rechavi M."/>
            <person name="Shoguchi E."/>
            <person name="Terry A."/>
            <person name="Yu J.-K."/>
            <person name="Benito-Gutierrez E.L."/>
            <person name="Dubchak I."/>
            <person name="Garcia-Fernandez J."/>
            <person name="Gibson-Brown J.J."/>
            <person name="Grigoriev I.V."/>
            <person name="Horton A.C."/>
            <person name="de Jong P.J."/>
            <person name="Jurka J."/>
            <person name="Kapitonov V.V."/>
            <person name="Kohara Y."/>
            <person name="Kuroki Y."/>
            <person name="Lindquist E."/>
            <person name="Lucas S."/>
            <person name="Osoegawa K."/>
            <person name="Pennacchio L.A."/>
            <person name="Salamov A.A."/>
            <person name="Satou Y."/>
            <person name="Sauka-Spengler T."/>
            <person name="Schmutz J."/>
            <person name="Shin-I T."/>
            <person name="Toyoda A."/>
            <person name="Bronner-Fraser M."/>
            <person name="Fujiyama A."/>
            <person name="Holland L.Z."/>
            <person name="Holland P.W.H."/>
            <person name="Satoh N."/>
            <person name="Rokhsar D.S."/>
        </authorList>
    </citation>
    <scope>NUCLEOTIDE SEQUENCE [LARGE SCALE GENOMIC DNA]</scope>
    <source>
        <strain evidence="11">S238N-H82</strain>
        <tissue evidence="11">Testes</tissue>
    </source>
</reference>
<dbReference type="SMART" id="SM00408">
    <property type="entry name" value="IGc2"/>
    <property type="match status" value="5"/>
</dbReference>
<evidence type="ECO:0000256" key="3">
    <source>
        <dbReference type="ARBA" id="ARBA00022989"/>
    </source>
</evidence>
<dbReference type="CDD" id="cd00099">
    <property type="entry name" value="IgV"/>
    <property type="match status" value="1"/>
</dbReference>
<feature type="transmembrane region" description="Helical" evidence="8">
    <location>
        <begin position="767"/>
        <end position="789"/>
    </location>
</feature>
<keyword evidence="2 8" id="KW-0812">Transmembrane</keyword>
<feature type="transmembrane region" description="Helical" evidence="8">
    <location>
        <begin position="344"/>
        <end position="368"/>
    </location>
</feature>
<dbReference type="AlphaFoldDB" id="C3ZLK7"/>
<dbReference type="Gene3D" id="2.60.40.10">
    <property type="entry name" value="Immunoglobulins"/>
    <property type="match status" value="7"/>
</dbReference>
<dbReference type="SMART" id="SM00409">
    <property type="entry name" value="IG"/>
    <property type="match status" value="7"/>
</dbReference>
<evidence type="ECO:0000256" key="9">
    <source>
        <dbReference type="SAM" id="SignalP"/>
    </source>
</evidence>
<organism>
    <name type="scientific">Branchiostoma floridae</name>
    <name type="common">Florida lancelet</name>
    <name type="synonym">Amphioxus</name>
    <dbReference type="NCBI Taxonomy" id="7739"/>
    <lineage>
        <taxon>Eukaryota</taxon>
        <taxon>Metazoa</taxon>
        <taxon>Chordata</taxon>
        <taxon>Cephalochordata</taxon>
        <taxon>Leptocardii</taxon>
        <taxon>Amphioxiformes</taxon>
        <taxon>Branchiostomatidae</taxon>
        <taxon>Branchiostoma</taxon>
    </lineage>
</organism>
<dbReference type="PROSITE" id="PS50835">
    <property type="entry name" value="IG_LIKE"/>
    <property type="match status" value="7"/>
</dbReference>
<dbReference type="Pfam" id="PF13927">
    <property type="entry name" value="Ig_3"/>
    <property type="match status" value="4"/>
</dbReference>
<dbReference type="InterPro" id="IPR036179">
    <property type="entry name" value="Ig-like_dom_sf"/>
</dbReference>
<gene>
    <name evidence="11" type="ORF">BRAFLDRAFT_83713</name>
</gene>
<feature type="chain" id="PRO_5002934982" description="Ig-like domain-containing protein" evidence="9">
    <location>
        <begin position="23"/>
        <end position="917"/>
    </location>
</feature>
<evidence type="ECO:0000256" key="4">
    <source>
        <dbReference type="ARBA" id="ARBA00023136"/>
    </source>
</evidence>
<evidence type="ECO:0000256" key="1">
    <source>
        <dbReference type="ARBA" id="ARBA00004479"/>
    </source>
</evidence>
<keyword evidence="6" id="KW-0325">Glycoprotein</keyword>
<dbReference type="PANTHER" id="PTHR11640">
    <property type="entry name" value="NEPHRIN"/>
    <property type="match status" value="1"/>
</dbReference>
<evidence type="ECO:0000256" key="2">
    <source>
        <dbReference type="ARBA" id="ARBA00022692"/>
    </source>
</evidence>
<dbReference type="InterPro" id="IPR003599">
    <property type="entry name" value="Ig_sub"/>
</dbReference>
<keyword evidence="5" id="KW-1015">Disulfide bond</keyword>
<proteinExistence type="predicted"/>
<feature type="signal peptide" evidence="9">
    <location>
        <begin position="1"/>
        <end position="22"/>
    </location>
</feature>
<feature type="domain" description="Ig-like" evidence="10">
    <location>
        <begin position="573"/>
        <end position="653"/>
    </location>
</feature>
<dbReference type="InterPro" id="IPR007110">
    <property type="entry name" value="Ig-like_dom"/>
</dbReference>
<feature type="domain" description="Ig-like" evidence="10">
    <location>
        <begin position="235"/>
        <end position="338"/>
    </location>
</feature>
<dbReference type="InterPro" id="IPR013162">
    <property type="entry name" value="CD80_C2-set"/>
</dbReference>
<dbReference type="InterPro" id="IPR003598">
    <property type="entry name" value="Ig_sub2"/>
</dbReference>
<dbReference type="InterPro" id="IPR013106">
    <property type="entry name" value="Ig_V-set"/>
</dbReference>
<keyword evidence="4 8" id="KW-0472">Membrane</keyword>
<accession>C3ZLK7</accession>
<evidence type="ECO:0000259" key="10">
    <source>
        <dbReference type="PROSITE" id="PS50835"/>
    </source>
</evidence>
<feature type="domain" description="Ig-like" evidence="10">
    <location>
        <begin position="484"/>
        <end position="566"/>
    </location>
</feature>
<feature type="domain" description="Ig-like" evidence="10">
    <location>
        <begin position="385"/>
        <end position="476"/>
    </location>
</feature>
<dbReference type="Pfam" id="PF07686">
    <property type="entry name" value="V-set"/>
    <property type="match status" value="1"/>
</dbReference>
<dbReference type="SUPFAM" id="SSF48726">
    <property type="entry name" value="Immunoglobulin"/>
    <property type="match status" value="7"/>
</dbReference>
<dbReference type="InterPro" id="IPR013783">
    <property type="entry name" value="Ig-like_fold"/>
</dbReference>
<protein>
    <recommendedName>
        <fullName evidence="10">Ig-like domain-containing protein</fullName>
    </recommendedName>
</protein>
<feature type="domain" description="Ig-like" evidence="10">
    <location>
        <begin position="18"/>
        <end position="128"/>
    </location>
</feature>
<dbReference type="PANTHER" id="PTHR11640:SF164">
    <property type="entry name" value="MAM DOMAIN-CONTAINING GLYCOSYLPHOSPHATIDYLINOSITOL ANCHOR PROTEIN 1"/>
    <property type="match status" value="1"/>
</dbReference>
<dbReference type="InterPro" id="IPR051275">
    <property type="entry name" value="Cell_adhesion_signaling"/>
</dbReference>
<keyword evidence="9" id="KW-0732">Signal</keyword>